<evidence type="ECO:0000256" key="5">
    <source>
        <dbReference type="SAM" id="MobiDB-lite"/>
    </source>
</evidence>
<dbReference type="Gene3D" id="3.90.1580.10">
    <property type="entry name" value="paralog of FGE (formylglycine-generating enzyme)"/>
    <property type="match status" value="1"/>
</dbReference>
<evidence type="ECO:0000259" key="6">
    <source>
        <dbReference type="Pfam" id="PF03781"/>
    </source>
</evidence>
<dbReference type="Gene3D" id="1.20.120.450">
    <property type="entry name" value="dinb family like domain"/>
    <property type="match status" value="1"/>
</dbReference>
<dbReference type="InterPro" id="IPR005532">
    <property type="entry name" value="SUMF_dom"/>
</dbReference>
<evidence type="ECO:0000256" key="3">
    <source>
        <dbReference type="ARBA" id="ARBA00037882"/>
    </source>
</evidence>
<reference evidence="9" key="1">
    <citation type="submission" date="2023-07" db="EMBL/GenBank/DDBJ databases">
        <title>30 novel species of actinomycetes from the DSMZ collection.</title>
        <authorList>
            <person name="Nouioui I."/>
        </authorList>
    </citation>
    <scope>NUCLEOTIDE SEQUENCE [LARGE SCALE GENOMIC DNA]</scope>
    <source>
        <strain evidence="9">DSM 44938</strain>
    </source>
</reference>
<evidence type="ECO:0000259" key="7">
    <source>
        <dbReference type="Pfam" id="PF12867"/>
    </source>
</evidence>
<dbReference type="SUPFAM" id="SSF56436">
    <property type="entry name" value="C-type lectin-like"/>
    <property type="match status" value="1"/>
</dbReference>
<evidence type="ECO:0000256" key="1">
    <source>
        <dbReference type="ARBA" id="ARBA00023002"/>
    </source>
</evidence>
<feature type="domain" description="Sulfatase-modifying factor enzyme-like" evidence="6">
    <location>
        <begin position="175"/>
        <end position="432"/>
    </location>
</feature>
<sequence>MSENTLAPEATTVPVRERARVALSTARRRTLALTDCLPDAELTAQHSPLMSPLVWDMAHIGNQEEIWLIRRAGGRPALRPQLDALYDAFRHPRADRTALPLLAPDEARRYLADVRDQALDVLAAIPHPGDGFLFGMVAQHEQQHDETMLATHQLRRGPAVLDAPTPPPAPGDPLPPEVLVPGGPFTMGTDTDPWALDNERPAHTVDVPAFWLDTTPVTNAAYQDFIADGGYEDPRWWQPEGWLHRKRCGHTAPAFWRRDGRTWLRRRFGRTEPLPPAEPVVHVSWYEADAYARWADRRLPTEAEWEKAARHDPASGRSLRHPWGDAPPGPGHANLGQHHLQPAPAGSYPDGAAPCGARQLLGDVWEWTATDFAGYPGFTAHPYREYSEVFFGDLYKVLRGGSFATDAVACRATFRNWDFPVRRQIFAGFRTCRGAEPA</sequence>
<proteinExistence type="inferred from homology"/>
<comment type="pathway">
    <text evidence="3 4">Amino-acid biosynthesis; ergothioneine biosynthesis.</text>
</comment>
<comment type="catalytic activity">
    <reaction evidence="4">
        <text>gamma-L-glutamyl-L-cysteine + hercynine + O2 = gamma-L-glutamyl-hercynylcysteine S-oxide + H2O</text>
        <dbReference type="Rhea" id="RHEA:42672"/>
        <dbReference type="ChEBI" id="CHEBI:15377"/>
        <dbReference type="ChEBI" id="CHEBI:15379"/>
        <dbReference type="ChEBI" id="CHEBI:15781"/>
        <dbReference type="ChEBI" id="CHEBI:58173"/>
        <dbReference type="ChEBI" id="CHEBI:82703"/>
        <dbReference type="EC" id="1.14.99.50"/>
    </reaction>
</comment>
<comment type="caution">
    <text evidence="8">The sequence shown here is derived from an EMBL/GenBank/DDBJ whole genome shotgun (WGS) entry which is preliminary data.</text>
</comment>
<feature type="binding site" evidence="4">
    <location>
        <position position="144"/>
    </location>
    <ligand>
        <name>Fe cation</name>
        <dbReference type="ChEBI" id="CHEBI:24875"/>
    </ligand>
</feature>
<comment type="function">
    <text evidence="4">Catalyzes the oxidative sulfurization of hercynine (N-alpha,N-alpha,N-alpha-trimethyl-L-histidine) into hercynyl-gamma-L-glutamyl-L-cysteine sulfoxide, a step in the biosynthesis pathway of ergothioneine.</text>
</comment>
<organism evidence="8 9">
    <name type="scientific">Streptomyces litchfieldiae</name>
    <dbReference type="NCBI Taxonomy" id="3075543"/>
    <lineage>
        <taxon>Bacteria</taxon>
        <taxon>Bacillati</taxon>
        <taxon>Actinomycetota</taxon>
        <taxon>Actinomycetes</taxon>
        <taxon>Kitasatosporales</taxon>
        <taxon>Streptomycetaceae</taxon>
        <taxon>Streptomyces</taxon>
    </lineage>
</organism>
<evidence type="ECO:0000313" key="9">
    <source>
        <dbReference type="Proteomes" id="UP001183246"/>
    </source>
</evidence>
<evidence type="ECO:0000313" key="8">
    <source>
        <dbReference type="EMBL" id="MDT0343102.1"/>
    </source>
</evidence>
<dbReference type="NCBIfam" id="TIGR03440">
    <property type="entry name" value="egtB_TIGR03440"/>
    <property type="match status" value="1"/>
</dbReference>
<dbReference type="SUPFAM" id="SSF109854">
    <property type="entry name" value="DinB/YfiT-like putative metalloenzymes"/>
    <property type="match status" value="1"/>
</dbReference>
<dbReference type="PANTHER" id="PTHR23150:SF36">
    <property type="entry name" value="HERCYNINE OXYGENASE"/>
    <property type="match status" value="1"/>
</dbReference>
<feature type="binding site" evidence="4">
    <location>
        <position position="418"/>
    </location>
    <ligand>
        <name>gamma-L-glutamyl-L-cysteine</name>
        <dbReference type="ChEBI" id="CHEBI:58173"/>
    </ligand>
</feature>
<accession>A0ABU2MNA4</accession>
<gene>
    <name evidence="4 8" type="primary">egtB</name>
    <name evidence="8" type="ORF">RM590_10810</name>
</gene>
<feature type="domain" description="DinB-like" evidence="7">
    <location>
        <begin position="22"/>
        <end position="148"/>
    </location>
</feature>
<dbReference type="Proteomes" id="UP001183246">
    <property type="component" value="Unassembled WGS sequence"/>
</dbReference>
<dbReference type="InterPro" id="IPR017806">
    <property type="entry name" value="EgtB"/>
</dbReference>
<keyword evidence="9" id="KW-1185">Reference proteome</keyword>
<keyword evidence="4" id="KW-0503">Monooxygenase</keyword>
<dbReference type="PANTHER" id="PTHR23150">
    <property type="entry name" value="SULFATASE MODIFYING FACTOR 1, 2"/>
    <property type="match status" value="1"/>
</dbReference>
<dbReference type="InterPro" id="IPR016187">
    <property type="entry name" value="CTDL_fold"/>
</dbReference>
<dbReference type="InterPro" id="IPR032890">
    <property type="entry name" value="EgtB_Actinobacteria"/>
</dbReference>
<feature type="binding site" evidence="4">
    <location>
        <begin position="93"/>
        <end position="96"/>
    </location>
    <ligand>
        <name>gamma-L-glutamyl-L-cysteine</name>
        <dbReference type="ChEBI" id="CHEBI:58173"/>
    </ligand>
</feature>
<dbReference type="InterPro" id="IPR034660">
    <property type="entry name" value="DinB/YfiT-like"/>
</dbReference>
<dbReference type="InterPro" id="IPR051043">
    <property type="entry name" value="Sulfatase_Mod_Factor_Kinase"/>
</dbReference>
<dbReference type="InterPro" id="IPR042095">
    <property type="entry name" value="SUMF_sf"/>
</dbReference>
<dbReference type="RefSeq" id="WP_311704244.1">
    <property type="nucleotide sequence ID" value="NZ_JAVREL010000005.1"/>
</dbReference>
<evidence type="ECO:0000256" key="2">
    <source>
        <dbReference type="ARBA" id="ARBA00023004"/>
    </source>
</evidence>
<dbReference type="HAMAP" id="MF_02035">
    <property type="entry name" value="EgtB"/>
    <property type="match status" value="1"/>
</dbReference>
<name>A0ABU2MNA4_9ACTN</name>
<feature type="binding site" evidence="4">
    <location>
        <position position="140"/>
    </location>
    <ligand>
        <name>Fe cation</name>
        <dbReference type="ChEBI" id="CHEBI:24875"/>
    </ligand>
</feature>
<dbReference type="EMBL" id="JAVREL010000005">
    <property type="protein sequence ID" value="MDT0343102.1"/>
    <property type="molecule type" value="Genomic_DNA"/>
</dbReference>
<keyword evidence="1 4" id="KW-0560">Oxidoreductase</keyword>
<protein>
    <recommendedName>
        <fullName evidence="4">Hercynine oxygenase</fullName>
        <ecNumber evidence="4">1.14.99.50</ecNumber>
    </recommendedName>
    <alternativeName>
        <fullName evidence="4">Gamma-glutamyl hercynylcysteine S-oxide synthase</fullName>
    </alternativeName>
</protein>
<feature type="region of interest" description="Disordered" evidence="5">
    <location>
        <begin position="305"/>
        <end position="349"/>
    </location>
</feature>
<keyword evidence="4" id="KW-0479">Metal-binding</keyword>
<evidence type="ECO:0000256" key="4">
    <source>
        <dbReference type="HAMAP-Rule" id="MF_02035"/>
    </source>
</evidence>
<dbReference type="EC" id="1.14.99.50" evidence="4"/>
<dbReference type="InterPro" id="IPR024775">
    <property type="entry name" value="DinB-like"/>
</dbReference>
<comment type="cofactor">
    <cofactor evidence="4">
        <name>Fe(2+)</name>
        <dbReference type="ChEBI" id="CHEBI:29033"/>
    </cofactor>
</comment>
<dbReference type="Pfam" id="PF03781">
    <property type="entry name" value="FGE-sulfatase"/>
    <property type="match status" value="1"/>
</dbReference>
<feature type="binding site" evidence="4">
    <location>
        <position position="59"/>
    </location>
    <ligand>
        <name>Fe cation</name>
        <dbReference type="ChEBI" id="CHEBI:24875"/>
    </ligand>
</feature>
<dbReference type="Pfam" id="PF12867">
    <property type="entry name" value="DinB_2"/>
    <property type="match status" value="1"/>
</dbReference>
<comment type="similarity">
    <text evidence="4">Belongs to the EgtB family.</text>
</comment>
<feature type="binding site" evidence="4">
    <location>
        <position position="422"/>
    </location>
    <ligand>
        <name>gamma-L-glutamyl-L-cysteine</name>
        <dbReference type="ChEBI" id="CHEBI:58173"/>
    </ligand>
</feature>
<keyword evidence="2 4" id="KW-0408">Iron</keyword>
<feature type="compositionally biased region" description="Basic and acidic residues" evidence="5">
    <location>
        <begin position="305"/>
        <end position="314"/>
    </location>
</feature>